<sequence>MTKTALAISSMTQNLGKHDSFLALERTFEKMGKSRQMMADTGDQWVAQFQKRQNKEEELAKKNLASLRSEHQLKLSNLDQLGARAQVQADQMTQNLKNAAVQTGKALNQGGQAILSGLGSMAAVDKKGTSQAGVMAGQALGASYGPWGTVAGGLIGNQVGAQLGQMAGNPSGSNRLELETDRLAVAFGRLSQNAANFEEKFKVDSMSTHDKVSNYQSNQQKLNDLQSQRADLMSAKQEAGEKLSYLSAKQGDGLTSSEKKEMAALQAQFKTYKDDLGNLDQEIVSVSEANQSLEQGLRLYARDMKKNYDHIRESQRQFFIGLNQQTYQAADFQGLAEQIDKAAQAIPVPTDPVELAGYYEKLAEMEEQKLGYMQQFVAKSKEVISQYKGIEDQIQNKITSMERQNWTSHDWLNRYNQLQGQKNGLNPRQSNYDQEMIRLSQEQASALSEIERTQKQEVAQNEQILASLQNAQKSVDQRIFELSTGGMSAGEAFGVKLERAASLFQTAISATGENKAQAVADYLAASGSLTSDGQQIFKSSDQMERFRQSQLELNQLLKQSLQGQMGQYQNGAGINFGAMWASLQSEVSSARKAVQAQQDQFLAQMRFGFSMNDLANLGLPQRADGGVTDGPQSGYLAILHGQEAVIPLKNGAIPVSMSGKQGDSTKIERLLAELIDVARAKGDGQAVMIDLSGLAPRLIQEVSEGSRMGRLKLEAK</sequence>
<reference evidence="2 3" key="1">
    <citation type="journal article" date="2016" name="Nat. Commun.">
        <title>Thousands of microbial genomes shed light on interconnected biogeochemical processes in an aquifer system.</title>
        <authorList>
            <person name="Anantharaman K."/>
            <person name="Brown C.T."/>
            <person name="Hug L.A."/>
            <person name="Sharon I."/>
            <person name="Castelle C.J."/>
            <person name="Probst A.J."/>
            <person name="Thomas B.C."/>
            <person name="Singh A."/>
            <person name="Wilkins M.J."/>
            <person name="Karaoz U."/>
            <person name="Brodie E.L."/>
            <person name="Williams K.H."/>
            <person name="Hubbard S.S."/>
            <person name="Banfield J.F."/>
        </authorList>
    </citation>
    <scope>NUCLEOTIDE SEQUENCE [LARGE SCALE GENOMIC DNA]</scope>
</reference>
<dbReference type="AlphaFoldDB" id="A0A1F6G667"/>
<evidence type="ECO:0000313" key="3">
    <source>
        <dbReference type="Proteomes" id="UP000178449"/>
    </source>
</evidence>
<comment type="caution">
    <text evidence="2">The sequence shown here is derived from an EMBL/GenBank/DDBJ whole genome shotgun (WGS) entry which is preliminary data.</text>
</comment>
<proteinExistence type="predicted"/>
<keyword evidence="1" id="KW-0175">Coiled coil</keyword>
<evidence type="ECO:0000256" key="1">
    <source>
        <dbReference type="SAM" id="Coils"/>
    </source>
</evidence>
<feature type="coiled-coil region" evidence="1">
    <location>
        <begin position="215"/>
        <end position="282"/>
    </location>
</feature>
<accession>A0A1F6G667</accession>
<name>A0A1F6G667_9PROT</name>
<organism evidence="2 3">
    <name type="scientific">Candidatus Lambdaproteobacteria bacterium RIFOXYD2_FULL_50_16</name>
    <dbReference type="NCBI Taxonomy" id="1817772"/>
    <lineage>
        <taxon>Bacteria</taxon>
        <taxon>Pseudomonadati</taxon>
        <taxon>Pseudomonadota</taxon>
        <taxon>Candidatus Lambdaproteobacteria</taxon>
    </lineage>
</organism>
<gene>
    <name evidence="2" type="ORF">A2527_11840</name>
</gene>
<dbReference type="Proteomes" id="UP000178449">
    <property type="component" value="Unassembled WGS sequence"/>
</dbReference>
<dbReference type="EMBL" id="MFNE01000047">
    <property type="protein sequence ID" value="OGG93592.1"/>
    <property type="molecule type" value="Genomic_DNA"/>
</dbReference>
<protein>
    <submittedName>
        <fullName evidence="2">Uncharacterized protein</fullName>
    </submittedName>
</protein>
<dbReference type="STRING" id="1817772.A2527_11840"/>
<evidence type="ECO:0000313" key="2">
    <source>
        <dbReference type="EMBL" id="OGG93592.1"/>
    </source>
</evidence>